<reference evidence="15" key="1">
    <citation type="submission" date="2016-04" db="UniProtKB">
        <authorList>
            <consortium name="WormBaseParasite"/>
        </authorList>
    </citation>
    <scope>IDENTIFICATION</scope>
</reference>
<dbReference type="Proteomes" id="UP000274504">
    <property type="component" value="Unassembled WGS sequence"/>
</dbReference>
<evidence type="ECO:0000256" key="3">
    <source>
        <dbReference type="ARBA" id="ARBA00022461"/>
    </source>
</evidence>
<evidence type="ECO:0000256" key="5">
    <source>
        <dbReference type="ARBA" id="ARBA00022989"/>
    </source>
</evidence>
<dbReference type="STRING" id="6216.A0A0R3SDP0"/>
<keyword evidence="6" id="KW-0915">Sodium</keyword>
<evidence type="ECO:0000256" key="2">
    <source>
        <dbReference type="ARBA" id="ARBA00022448"/>
    </source>
</evidence>
<evidence type="ECO:0000256" key="1">
    <source>
        <dbReference type="ARBA" id="ARBA00004141"/>
    </source>
</evidence>
<comment type="similarity">
    <text evidence="11">Belongs to the amiloride-sensitive sodium channel (TC 1.A.6) family.</text>
</comment>
<dbReference type="EMBL" id="UYSG01000746">
    <property type="protein sequence ID" value="VDL22539.1"/>
    <property type="molecule type" value="Genomic_DNA"/>
</dbReference>
<feature type="transmembrane region" description="Helical" evidence="12">
    <location>
        <begin position="78"/>
        <end position="99"/>
    </location>
</feature>
<organism evidence="15">
    <name type="scientific">Hymenolepis diminuta</name>
    <name type="common">Rat tapeworm</name>
    <dbReference type="NCBI Taxonomy" id="6216"/>
    <lineage>
        <taxon>Eukaryota</taxon>
        <taxon>Metazoa</taxon>
        <taxon>Spiralia</taxon>
        <taxon>Lophotrochozoa</taxon>
        <taxon>Platyhelminthes</taxon>
        <taxon>Cestoda</taxon>
        <taxon>Eucestoda</taxon>
        <taxon>Cyclophyllidea</taxon>
        <taxon>Hymenolepididae</taxon>
        <taxon>Hymenolepis</taxon>
    </lineage>
</organism>
<evidence type="ECO:0000256" key="10">
    <source>
        <dbReference type="ARBA" id="ARBA00023303"/>
    </source>
</evidence>
<accession>A0A0R3SDP0</accession>
<evidence type="ECO:0000313" key="15">
    <source>
        <dbReference type="WBParaSite" id="HDID_0000281901-mRNA-1"/>
    </source>
</evidence>
<keyword evidence="10 11" id="KW-0407">Ion channel</keyword>
<comment type="subcellular location">
    <subcellularLocation>
        <location evidence="1">Membrane</location>
        <topology evidence="1">Multi-pass membrane protein</topology>
    </subcellularLocation>
</comment>
<evidence type="ECO:0000256" key="6">
    <source>
        <dbReference type="ARBA" id="ARBA00023053"/>
    </source>
</evidence>
<reference evidence="13 14" key="2">
    <citation type="submission" date="2018-11" db="EMBL/GenBank/DDBJ databases">
        <authorList>
            <consortium name="Pathogen Informatics"/>
        </authorList>
    </citation>
    <scope>NUCLEOTIDE SEQUENCE [LARGE SCALE GENOMIC DNA]</scope>
</reference>
<gene>
    <name evidence="13" type="ORF">HDID_LOCUS2817</name>
</gene>
<evidence type="ECO:0000256" key="9">
    <source>
        <dbReference type="ARBA" id="ARBA00023201"/>
    </source>
</evidence>
<dbReference type="PANTHER" id="PTHR11690">
    <property type="entry name" value="AMILORIDE-SENSITIVE SODIUM CHANNEL-RELATED"/>
    <property type="match status" value="1"/>
</dbReference>
<name>A0A0R3SDP0_HYMDI</name>
<sequence>MENLFNRIFSRYVPPDTNSSAVSRIQENLDKEKLYRQKRNVARLRLRLLRWLVWMDFAGTTTLHGPAHISTTRGMTRLFYSVVVSICTFLFCFHCYTLFKFYFEYPILTAIKYENMDFRYPDITLCPHSPFTASQLYEHNETAEMMERIYSMAKEKWWRNPDLLNLSPNANIKKSMLGGFYRNSLTLGKRVFDHVIFCELNGVDCLDQFIITEHPIYYRCFTLRLKSSPPFPTGPTHGVQIVLHRGPANTQSLLVIDENEPFLVQSNVPADNLTALRSNNSAAHPKDGFYVAFHESRTIPNYPLQNLPNGLTLRFGQFIRIGLTSLDIQSINVKQRPCVPSSKTPKIQLTRNDRMSESNFKSDKPMPEETLSEFEYTKQSCLANFRQILTKRHCDCFSESYSIPYSERHVGLKYCLSVDQTTSNVVKMPEIIACVEQIENMTDAEVAAEVEPSIPGDGLSQCPLRCDYREFRVQLHYSSNLKQDFNPENFITYFQRVEMLGKNSTFKPHIQLNGSKINASDLIFLDISPISENVNQIIEDRAYSLIQLLSELGGVSGLYAGITIYTIAEFIDLAVRYLMLYIPYLWHQFRYKRQKKMNRNFQQLMENIREEEQ</sequence>
<evidence type="ECO:0000256" key="7">
    <source>
        <dbReference type="ARBA" id="ARBA00023065"/>
    </source>
</evidence>
<evidence type="ECO:0000256" key="8">
    <source>
        <dbReference type="ARBA" id="ARBA00023136"/>
    </source>
</evidence>
<proteinExistence type="inferred from homology"/>
<evidence type="ECO:0000256" key="4">
    <source>
        <dbReference type="ARBA" id="ARBA00022692"/>
    </source>
</evidence>
<dbReference type="InterPro" id="IPR001873">
    <property type="entry name" value="ENaC"/>
</dbReference>
<dbReference type="PANTHER" id="PTHR11690:SF300">
    <property type="entry name" value="PICKPOCKET PROTEIN 19"/>
    <property type="match status" value="1"/>
</dbReference>
<evidence type="ECO:0000256" key="12">
    <source>
        <dbReference type="SAM" id="Phobius"/>
    </source>
</evidence>
<dbReference type="GO" id="GO:0015280">
    <property type="term" value="F:ligand-gated sodium channel activity"/>
    <property type="evidence" value="ECO:0007669"/>
    <property type="project" value="TreeGrafter"/>
</dbReference>
<dbReference type="Pfam" id="PF00858">
    <property type="entry name" value="ASC"/>
    <property type="match status" value="1"/>
</dbReference>
<keyword evidence="9 11" id="KW-0739">Sodium transport</keyword>
<dbReference type="Gene3D" id="1.10.287.770">
    <property type="entry name" value="YojJ-like"/>
    <property type="match status" value="1"/>
</dbReference>
<dbReference type="OrthoDB" id="6021021at2759"/>
<evidence type="ECO:0000313" key="13">
    <source>
        <dbReference type="EMBL" id="VDL22539.1"/>
    </source>
</evidence>
<keyword evidence="7 11" id="KW-0406">Ion transport</keyword>
<dbReference type="AlphaFoldDB" id="A0A0R3SDP0"/>
<dbReference type="WBParaSite" id="HDID_0000281901-mRNA-1">
    <property type="protein sequence ID" value="HDID_0000281901-mRNA-1"/>
    <property type="gene ID" value="HDID_0000281901"/>
</dbReference>
<keyword evidence="5 12" id="KW-1133">Transmembrane helix</keyword>
<evidence type="ECO:0000256" key="11">
    <source>
        <dbReference type="RuleBase" id="RU000679"/>
    </source>
</evidence>
<protein>
    <submittedName>
        <fullName evidence="15">Amiloride-sensitive sodium channel</fullName>
    </submittedName>
</protein>
<dbReference type="GO" id="GO:0005886">
    <property type="term" value="C:plasma membrane"/>
    <property type="evidence" value="ECO:0007669"/>
    <property type="project" value="TreeGrafter"/>
</dbReference>
<keyword evidence="4 11" id="KW-0812">Transmembrane</keyword>
<keyword evidence="8 12" id="KW-0472">Membrane</keyword>
<keyword evidence="2 11" id="KW-0813">Transport</keyword>
<evidence type="ECO:0000313" key="14">
    <source>
        <dbReference type="Proteomes" id="UP000274504"/>
    </source>
</evidence>
<keyword evidence="3 11" id="KW-0894">Sodium channel</keyword>
<dbReference type="PRINTS" id="PR01078">
    <property type="entry name" value="AMINACHANNEL"/>
</dbReference>